<dbReference type="InterPro" id="IPR012347">
    <property type="entry name" value="Ferritin-like"/>
</dbReference>
<feature type="chain" id="PRO_5045493374" evidence="1">
    <location>
        <begin position="27"/>
        <end position="200"/>
    </location>
</feature>
<dbReference type="EMBL" id="JBEPTF010000005">
    <property type="protein sequence ID" value="MET4685154.1"/>
    <property type="molecule type" value="Genomic_DNA"/>
</dbReference>
<dbReference type="RefSeq" id="WP_354090121.1">
    <property type="nucleotide sequence ID" value="NZ_JBEPTF010000005.1"/>
</dbReference>
<dbReference type="PROSITE" id="PS51257">
    <property type="entry name" value="PROKAR_LIPOPROTEIN"/>
    <property type="match status" value="1"/>
</dbReference>
<accession>A0ABV2REZ8</accession>
<evidence type="ECO:0000256" key="1">
    <source>
        <dbReference type="SAM" id="SignalP"/>
    </source>
</evidence>
<proteinExistence type="predicted"/>
<dbReference type="Pfam" id="PF13628">
    <property type="entry name" value="DUF4142"/>
    <property type="match status" value="1"/>
</dbReference>
<feature type="signal peptide" evidence="1">
    <location>
        <begin position="1"/>
        <end position="26"/>
    </location>
</feature>
<keyword evidence="4" id="KW-1185">Reference proteome</keyword>
<feature type="domain" description="DUF4142" evidence="2">
    <location>
        <begin position="60"/>
        <end position="194"/>
    </location>
</feature>
<reference evidence="3 4" key="1">
    <citation type="submission" date="2024-06" db="EMBL/GenBank/DDBJ databases">
        <title>Sorghum-associated microbial communities from plants grown in Nebraska, USA.</title>
        <authorList>
            <person name="Schachtman D."/>
        </authorList>
    </citation>
    <scope>NUCLEOTIDE SEQUENCE [LARGE SCALE GENOMIC DNA]</scope>
    <source>
        <strain evidence="3 4">2814</strain>
    </source>
</reference>
<keyword evidence="1" id="KW-0732">Signal</keyword>
<dbReference type="PANTHER" id="PTHR38593">
    <property type="entry name" value="BLR2558 PROTEIN"/>
    <property type="match status" value="1"/>
</dbReference>
<evidence type="ECO:0000313" key="4">
    <source>
        <dbReference type="Proteomes" id="UP001549313"/>
    </source>
</evidence>
<dbReference type="Gene3D" id="1.20.1260.10">
    <property type="match status" value="1"/>
</dbReference>
<evidence type="ECO:0000259" key="2">
    <source>
        <dbReference type="Pfam" id="PF13628"/>
    </source>
</evidence>
<sequence length="200" mass="20959">MMKRPALTPVLAVAAPALLFALVACQQQQGSEAVDKVQDAVSAPVGQTSAATMGANMVSAYVPNAAMGDMYEIQAADIALERSKNAQVKTLAQMIKTDHAAASSALAAAALQAAPDVALPTTLDQRRQGLIDNLRSASAADFDKVYVDQQVAAHEEALTLQRGFSDKADVPALAEHARTVTPKIETHLQRAKQLQTSLGA</sequence>
<name>A0ABV2REZ8_9CAUL</name>
<organism evidence="3 4">
    <name type="scientific">Brevundimonas faecalis</name>
    <dbReference type="NCBI Taxonomy" id="947378"/>
    <lineage>
        <taxon>Bacteria</taxon>
        <taxon>Pseudomonadati</taxon>
        <taxon>Pseudomonadota</taxon>
        <taxon>Alphaproteobacteria</taxon>
        <taxon>Caulobacterales</taxon>
        <taxon>Caulobacteraceae</taxon>
        <taxon>Brevundimonas</taxon>
    </lineage>
</organism>
<comment type="caution">
    <text evidence="3">The sequence shown here is derived from an EMBL/GenBank/DDBJ whole genome shotgun (WGS) entry which is preliminary data.</text>
</comment>
<dbReference type="Proteomes" id="UP001549313">
    <property type="component" value="Unassembled WGS sequence"/>
</dbReference>
<gene>
    <name evidence="3" type="ORF">ABIE19_003105</name>
</gene>
<protein>
    <submittedName>
        <fullName evidence="3">Membrane protein</fullName>
    </submittedName>
</protein>
<dbReference type="InterPro" id="IPR025419">
    <property type="entry name" value="DUF4142"/>
</dbReference>
<dbReference type="PANTHER" id="PTHR38593:SF1">
    <property type="entry name" value="BLR2558 PROTEIN"/>
    <property type="match status" value="1"/>
</dbReference>
<evidence type="ECO:0000313" key="3">
    <source>
        <dbReference type="EMBL" id="MET4685154.1"/>
    </source>
</evidence>